<dbReference type="EMBL" id="JAAMOX010000001">
    <property type="protein sequence ID" value="NIH53988.1"/>
    <property type="molecule type" value="Genomic_DNA"/>
</dbReference>
<dbReference type="RefSeq" id="WP_167150039.1">
    <property type="nucleotide sequence ID" value="NZ_JAAMOX010000001.1"/>
</dbReference>
<name>A0A7X5R1L9_9MICO</name>
<dbReference type="Gene3D" id="1.10.287.1060">
    <property type="entry name" value="ESAT-6-like"/>
    <property type="match status" value="1"/>
</dbReference>
<dbReference type="Proteomes" id="UP000541033">
    <property type="component" value="Unassembled WGS sequence"/>
</dbReference>
<dbReference type="InterPro" id="IPR036689">
    <property type="entry name" value="ESAT-6-like_sf"/>
</dbReference>
<dbReference type="InterPro" id="IPR010310">
    <property type="entry name" value="T7SS_ESAT-6-like"/>
</dbReference>
<dbReference type="AlphaFoldDB" id="A0A7X5R1L9"/>
<accession>A0A7X5R1L9</accession>
<dbReference type="SUPFAM" id="SSF140453">
    <property type="entry name" value="EsxAB dimer-like"/>
    <property type="match status" value="1"/>
</dbReference>
<proteinExistence type="predicted"/>
<organism evidence="1 2">
    <name type="scientific">Lysinibacter cavernae</name>
    <dbReference type="NCBI Taxonomy" id="1640652"/>
    <lineage>
        <taxon>Bacteria</taxon>
        <taxon>Bacillati</taxon>
        <taxon>Actinomycetota</taxon>
        <taxon>Actinomycetes</taxon>
        <taxon>Micrococcales</taxon>
        <taxon>Microbacteriaceae</taxon>
        <taxon>Lysinibacter</taxon>
    </lineage>
</organism>
<keyword evidence="2" id="KW-1185">Reference proteome</keyword>
<evidence type="ECO:0000313" key="1">
    <source>
        <dbReference type="EMBL" id="NIH53988.1"/>
    </source>
</evidence>
<evidence type="ECO:0000313" key="2">
    <source>
        <dbReference type="Proteomes" id="UP000541033"/>
    </source>
</evidence>
<sequence>MNDHIGVDRKSIESMQHALGESTNYIGQILQDMDEQVRLLRSQWSGDAADAYELSKREFLFNLDGMHLSLGRFSDAVGESNRLYSDVEKTNANLWAR</sequence>
<reference evidence="1 2" key="1">
    <citation type="submission" date="2020-02" db="EMBL/GenBank/DDBJ databases">
        <title>Sequencing the genomes of 1000 actinobacteria strains.</title>
        <authorList>
            <person name="Klenk H.-P."/>
        </authorList>
    </citation>
    <scope>NUCLEOTIDE SEQUENCE [LARGE SCALE GENOMIC DNA]</scope>
    <source>
        <strain evidence="1 2">DSM 27960</strain>
    </source>
</reference>
<gene>
    <name evidence="1" type="ORF">FHX76_001856</name>
</gene>
<dbReference type="Pfam" id="PF06013">
    <property type="entry name" value="WXG100"/>
    <property type="match status" value="1"/>
</dbReference>
<protein>
    <submittedName>
        <fullName evidence="1">WXG100 family type VII secretion target</fullName>
    </submittedName>
</protein>
<comment type="caution">
    <text evidence="1">The sequence shown here is derived from an EMBL/GenBank/DDBJ whole genome shotgun (WGS) entry which is preliminary data.</text>
</comment>